<dbReference type="InterPro" id="IPR020904">
    <property type="entry name" value="Sc_DH/Rdtase_CS"/>
</dbReference>
<dbReference type="KEGG" id="pcx:LPB68_06875"/>
<dbReference type="RefSeq" id="WP_068654589.1">
    <property type="nucleotide sequence ID" value="NZ_CP017770.1"/>
</dbReference>
<dbReference type="PRINTS" id="PR00081">
    <property type="entry name" value="GDHRDH"/>
</dbReference>
<dbReference type="PROSITE" id="PS00061">
    <property type="entry name" value="ADH_SHORT"/>
    <property type="match status" value="1"/>
</dbReference>
<dbReference type="EMBL" id="LSFN01000003">
    <property type="protein sequence ID" value="OAB77548.1"/>
    <property type="molecule type" value="Genomic_DNA"/>
</dbReference>
<evidence type="ECO:0000313" key="4">
    <source>
        <dbReference type="EMBL" id="OAB77548.1"/>
    </source>
</evidence>
<dbReference type="CDD" id="cd05374">
    <property type="entry name" value="17beta-HSD-like_SDR_c"/>
    <property type="match status" value="1"/>
</dbReference>
<evidence type="ECO:0000256" key="3">
    <source>
        <dbReference type="RuleBase" id="RU000363"/>
    </source>
</evidence>
<protein>
    <submittedName>
        <fullName evidence="4">Short-chain dehydrogenase</fullName>
    </submittedName>
</protein>
<evidence type="ECO:0000256" key="1">
    <source>
        <dbReference type="ARBA" id="ARBA00006484"/>
    </source>
</evidence>
<comment type="caution">
    <text evidence="4">The sequence shown here is derived from an EMBL/GenBank/DDBJ whole genome shotgun (WGS) entry which is preliminary data.</text>
</comment>
<dbReference type="PANTHER" id="PTHR43976:SF16">
    <property type="entry name" value="SHORT-CHAIN DEHYDROGENASE_REDUCTASE FAMILY PROTEIN"/>
    <property type="match status" value="1"/>
</dbReference>
<organism evidence="4 5">
    <name type="scientific">Paenibacillus crassostreae</name>
    <dbReference type="NCBI Taxonomy" id="1763538"/>
    <lineage>
        <taxon>Bacteria</taxon>
        <taxon>Bacillati</taxon>
        <taxon>Bacillota</taxon>
        <taxon>Bacilli</taxon>
        <taxon>Bacillales</taxon>
        <taxon>Paenibacillaceae</taxon>
        <taxon>Paenibacillus</taxon>
    </lineage>
</organism>
<dbReference type="OrthoDB" id="9775296at2"/>
<dbReference type="NCBIfam" id="NF005372">
    <property type="entry name" value="PRK06914.1"/>
    <property type="match status" value="1"/>
</dbReference>
<dbReference type="InterPro" id="IPR036291">
    <property type="entry name" value="NAD(P)-bd_dom_sf"/>
</dbReference>
<keyword evidence="2" id="KW-0560">Oxidoreductase</keyword>
<keyword evidence="5" id="KW-1185">Reference proteome</keyword>
<accession>A0A167GGE7</accession>
<name>A0A167GGE7_9BACL</name>
<reference evidence="4 5" key="1">
    <citation type="submission" date="2016-02" db="EMBL/GenBank/DDBJ databases">
        <title>Paenibacillus sp. LPB0068, isolated from Crassostrea gigas.</title>
        <authorList>
            <person name="Shin S.-K."/>
            <person name="Yi H."/>
        </authorList>
    </citation>
    <scope>NUCLEOTIDE SEQUENCE [LARGE SCALE GENOMIC DNA]</scope>
    <source>
        <strain evidence="4 5">LPB0068</strain>
    </source>
</reference>
<dbReference type="Gene3D" id="3.40.50.720">
    <property type="entry name" value="NAD(P)-binding Rossmann-like Domain"/>
    <property type="match status" value="1"/>
</dbReference>
<dbReference type="STRING" id="1763538.LPB68_06875"/>
<dbReference type="SUPFAM" id="SSF51735">
    <property type="entry name" value="NAD(P)-binding Rossmann-fold domains"/>
    <property type="match status" value="1"/>
</dbReference>
<dbReference type="PANTHER" id="PTHR43976">
    <property type="entry name" value="SHORT CHAIN DEHYDROGENASE"/>
    <property type="match status" value="1"/>
</dbReference>
<comment type="similarity">
    <text evidence="1 3">Belongs to the short-chain dehydrogenases/reductases (SDR) family.</text>
</comment>
<evidence type="ECO:0000313" key="5">
    <source>
        <dbReference type="Proteomes" id="UP000077134"/>
    </source>
</evidence>
<proteinExistence type="inferred from homology"/>
<dbReference type="InterPro" id="IPR002347">
    <property type="entry name" value="SDR_fam"/>
</dbReference>
<gene>
    <name evidence="4" type="ORF">PNBC_01575</name>
</gene>
<dbReference type="AlphaFoldDB" id="A0A167GGE7"/>
<dbReference type="Proteomes" id="UP000077134">
    <property type="component" value="Unassembled WGS sequence"/>
</dbReference>
<dbReference type="GO" id="GO:0016491">
    <property type="term" value="F:oxidoreductase activity"/>
    <property type="evidence" value="ECO:0007669"/>
    <property type="project" value="UniProtKB-KW"/>
</dbReference>
<dbReference type="PRINTS" id="PR00080">
    <property type="entry name" value="SDRFAMILY"/>
</dbReference>
<evidence type="ECO:0000256" key="2">
    <source>
        <dbReference type="ARBA" id="ARBA00023002"/>
    </source>
</evidence>
<dbReference type="InterPro" id="IPR051911">
    <property type="entry name" value="SDR_oxidoreductase"/>
</dbReference>
<sequence length="282" mass="30894">MDNTIDGIAFVTGCSSGFGLLISVELARKGFTVLSGMRRLEDKDSLIRAACMAGVESSIHVVELDVMNEEQVHEVVQQIQEQYGRLDLLVNNAGSAYGGMIEEVPLSVWRQQFEVNFMGMVSVTQAVLPLMREGNGGRIIQMSSISGGVGFPGFGPYASSKFALEGFSECLAMEVKQFGIDVVLVEPGAYGTPIWGKSFSQLKSISTSPYKGLLDRILQYSQRSATSGGDPMDVALLIAKIATIPSPGFRYRIPKGTTLTMVAKYVLPTRWFQRIILYYLYK</sequence>
<dbReference type="Pfam" id="PF00106">
    <property type="entry name" value="adh_short"/>
    <property type="match status" value="1"/>
</dbReference>